<name>A0ABZ2PEZ0_9NOCA</name>
<dbReference type="EMBL" id="CP147846">
    <property type="protein sequence ID" value="WXG67659.1"/>
    <property type="molecule type" value="Genomic_DNA"/>
</dbReference>
<feature type="transmembrane region" description="Helical" evidence="1">
    <location>
        <begin position="178"/>
        <end position="200"/>
    </location>
</feature>
<reference evidence="2 3" key="1">
    <citation type="submission" date="2024-03" db="EMBL/GenBank/DDBJ databases">
        <title>Natural products discovery in diverse microorganisms through a two-stage MS feature dereplication strategy.</title>
        <authorList>
            <person name="Zhang R."/>
        </authorList>
    </citation>
    <scope>NUCLEOTIDE SEQUENCE [LARGE SCALE GENOMIC DNA]</scope>
    <source>
        <strain evidence="2 3">18930</strain>
    </source>
</reference>
<feature type="transmembrane region" description="Helical" evidence="1">
    <location>
        <begin position="101"/>
        <end position="120"/>
    </location>
</feature>
<feature type="transmembrane region" description="Helical" evidence="1">
    <location>
        <begin position="140"/>
        <end position="166"/>
    </location>
</feature>
<sequence>MILIAIAVLLWVVAFVRLARWAASPALSPSLGAAIVLSSLAARVTLFNVPALSEWLDNVTSWPNLATLAQLLFLVSATAGAQIVVIGLIPEIGSPGRIVRYMLALGLVVAVLVTVLFAAAGRRSRLSVYEYASEYSADGWIAGAFLLTIGYGATGCVAITTISIRTLRRSGSRWRPQLLLLAIGSGLFACYALSRAALIWASRVDKHWSVRPVFDAGSAIAAVACVLVVIGLTWESAGAVVRAWRYLKRSQALFAQIDLVAPDMTKQADRVAGWSVTRRAEARSVAILDFLTL</sequence>
<protein>
    <submittedName>
        <fullName evidence="2">Uncharacterized protein</fullName>
    </submittedName>
</protein>
<keyword evidence="1" id="KW-0472">Membrane</keyword>
<dbReference type="Proteomes" id="UP001432000">
    <property type="component" value="Chromosome"/>
</dbReference>
<accession>A0ABZ2PEZ0</accession>
<organism evidence="2 3">
    <name type="scientific">Rhodococcus sovatensis</name>
    <dbReference type="NCBI Taxonomy" id="1805840"/>
    <lineage>
        <taxon>Bacteria</taxon>
        <taxon>Bacillati</taxon>
        <taxon>Actinomycetota</taxon>
        <taxon>Actinomycetes</taxon>
        <taxon>Mycobacteriales</taxon>
        <taxon>Nocardiaceae</taxon>
        <taxon>Rhodococcus</taxon>
    </lineage>
</organism>
<keyword evidence="1" id="KW-1133">Transmembrane helix</keyword>
<feature type="transmembrane region" description="Helical" evidence="1">
    <location>
        <begin position="65"/>
        <end position="89"/>
    </location>
</feature>
<evidence type="ECO:0000256" key="1">
    <source>
        <dbReference type="SAM" id="Phobius"/>
    </source>
</evidence>
<keyword evidence="3" id="KW-1185">Reference proteome</keyword>
<gene>
    <name evidence="2" type="ORF">WDS16_20890</name>
</gene>
<evidence type="ECO:0000313" key="2">
    <source>
        <dbReference type="EMBL" id="WXG67659.1"/>
    </source>
</evidence>
<proteinExistence type="predicted"/>
<feature type="transmembrane region" description="Helical" evidence="1">
    <location>
        <begin position="220"/>
        <end position="241"/>
    </location>
</feature>
<keyword evidence="1" id="KW-0812">Transmembrane</keyword>
<evidence type="ECO:0000313" key="3">
    <source>
        <dbReference type="Proteomes" id="UP001432000"/>
    </source>
</evidence>
<dbReference type="RefSeq" id="WP_338887359.1">
    <property type="nucleotide sequence ID" value="NZ_CP147846.1"/>
</dbReference>